<organism evidence="2 3">
    <name type="scientific">Pararobbsia silviterrae</name>
    <dbReference type="NCBI Taxonomy" id="1792498"/>
    <lineage>
        <taxon>Bacteria</taxon>
        <taxon>Pseudomonadati</taxon>
        <taxon>Pseudomonadota</taxon>
        <taxon>Betaproteobacteria</taxon>
        <taxon>Burkholderiales</taxon>
        <taxon>Burkholderiaceae</taxon>
        <taxon>Pararobbsia</taxon>
    </lineage>
</organism>
<dbReference type="Proteomes" id="UP000270342">
    <property type="component" value="Unassembled WGS sequence"/>
</dbReference>
<dbReference type="PANTHER" id="PTHR14087:SF7">
    <property type="entry name" value="THYMOCYTE NUCLEAR PROTEIN 1"/>
    <property type="match status" value="1"/>
</dbReference>
<dbReference type="InterPro" id="IPR052181">
    <property type="entry name" value="5hmC_binding"/>
</dbReference>
<comment type="caution">
    <text evidence="2">The sequence shown here is derived from an EMBL/GenBank/DDBJ whole genome shotgun (WGS) entry which is preliminary data.</text>
</comment>
<evidence type="ECO:0000313" key="2">
    <source>
        <dbReference type="EMBL" id="RKP56701.1"/>
    </source>
</evidence>
<dbReference type="InterPro" id="IPR015947">
    <property type="entry name" value="PUA-like_sf"/>
</dbReference>
<accession>A0A494Y7V4</accession>
<dbReference type="AlphaFoldDB" id="A0A494Y7V4"/>
<proteinExistence type="predicted"/>
<evidence type="ECO:0000259" key="1">
    <source>
        <dbReference type="Pfam" id="PF01878"/>
    </source>
</evidence>
<dbReference type="PANTHER" id="PTHR14087">
    <property type="entry name" value="THYMOCYTE NUCLEAR PROTEIN 1"/>
    <property type="match status" value="1"/>
</dbReference>
<dbReference type="InterPro" id="IPR002740">
    <property type="entry name" value="EVE_domain"/>
</dbReference>
<protein>
    <submittedName>
        <fullName evidence="2">EVE domain-containing protein</fullName>
    </submittedName>
</protein>
<dbReference type="OrthoDB" id="9791347at2"/>
<dbReference type="Pfam" id="PF01878">
    <property type="entry name" value="EVE"/>
    <property type="match status" value="1"/>
</dbReference>
<dbReference type="InterPro" id="IPR047197">
    <property type="entry name" value="THYN1-like_EVE"/>
</dbReference>
<evidence type="ECO:0000313" key="3">
    <source>
        <dbReference type="Proteomes" id="UP000270342"/>
    </source>
</evidence>
<name>A0A494Y7V4_9BURK</name>
<dbReference type="RefSeq" id="WP_121085960.1">
    <property type="nucleotide sequence ID" value="NZ_RBZU01000003.1"/>
</dbReference>
<dbReference type="EMBL" id="RBZU01000003">
    <property type="protein sequence ID" value="RKP56701.1"/>
    <property type="molecule type" value="Genomic_DNA"/>
</dbReference>
<dbReference type="Gene3D" id="3.10.590.10">
    <property type="entry name" value="ph1033 like domains"/>
    <property type="match status" value="1"/>
</dbReference>
<gene>
    <name evidence="2" type="ORF">D7S86_10200</name>
</gene>
<keyword evidence="3" id="KW-1185">Reference proteome</keyword>
<dbReference type="SUPFAM" id="SSF88697">
    <property type="entry name" value="PUA domain-like"/>
    <property type="match status" value="1"/>
</dbReference>
<reference evidence="2 3" key="1">
    <citation type="submission" date="2018-10" db="EMBL/GenBank/DDBJ databases">
        <title>Robbsia sp. DHC34, isolated from soil.</title>
        <authorList>
            <person name="Gao Z.-H."/>
            <person name="Qiu L.-H."/>
        </authorList>
    </citation>
    <scope>NUCLEOTIDE SEQUENCE [LARGE SCALE GENOMIC DNA]</scope>
    <source>
        <strain evidence="2 3">DHC34</strain>
    </source>
</reference>
<dbReference type="CDD" id="cd21133">
    <property type="entry name" value="EVE"/>
    <property type="match status" value="1"/>
</dbReference>
<sequence length="162" mass="18011">MHYWLMKSEPDEASIDDLARAANQTLPWTGVRNYQARNFMRDQMAIGDGVLFYHSSCDVPGIAGVARVASTPYPDPTQFDASSVYYDVKSSPAEPRWMLVDVSFVCKTPLITLPMLRAEPRLANMRVLAKGNRLSITPVSDEEWDVITTDLAGVSARALNKT</sequence>
<feature type="domain" description="EVE" evidence="1">
    <location>
        <begin position="3"/>
        <end position="148"/>
    </location>
</feature>